<reference evidence="2 3" key="1">
    <citation type="journal article" date="2019" name="Genome Biol. Evol.">
        <title>Insights into the evolution of the New World diploid cottons (Gossypium, subgenus Houzingenia) based on genome sequencing.</title>
        <authorList>
            <person name="Grover C.E."/>
            <person name="Arick M.A. 2nd"/>
            <person name="Thrash A."/>
            <person name="Conover J.L."/>
            <person name="Sanders W.S."/>
            <person name="Peterson D.G."/>
            <person name="Frelichowski J.E."/>
            <person name="Scheffler J.A."/>
            <person name="Scheffler B.E."/>
            <person name="Wendel J.F."/>
        </authorList>
    </citation>
    <scope>NUCLEOTIDE SEQUENCE [LARGE SCALE GENOMIC DNA]</scope>
    <source>
        <strain evidence="2">5</strain>
        <tissue evidence="2">Leaf</tissue>
    </source>
</reference>
<accession>A0A7J9D0K0</accession>
<feature type="compositionally biased region" description="Basic and acidic residues" evidence="1">
    <location>
        <begin position="151"/>
        <end position="160"/>
    </location>
</feature>
<dbReference type="AlphaFoldDB" id="A0A7J9D0K0"/>
<protein>
    <submittedName>
        <fullName evidence="2">Uncharacterized protein</fullName>
    </submittedName>
</protein>
<dbReference type="Proteomes" id="UP000593579">
    <property type="component" value="Unassembled WGS sequence"/>
</dbReference>
<evidence type="ECO:0000313" key="2">
    <source>
        <dbReference type="EMBL" id="MBA0754181.1"/>
    </source>
</evidence>
<evidence type="ECO:0000256" key="1">
    <source>
        <dbReference type="SAM" id="MobiDB-lite"/>
    </source>
</evidence>
<gene>
    <name evidence="2" type="ORF">Gogos_005500</name>
</gene>
<feature type="region of interest" description="Disordered" evidence="1">
    <location>
        <begin position="97"/>
        <end position="167"/>
    </location>
</feature>
<name>A0A7J9D0K0_GOSGO</name>
<dbReference type="EMBL" id="JABEZY010260302">
    <property type="protein sequence ID" value="MBA0754181.1"/>
    <property type="molecule type" value="Genomic_DNA"/>
</dbReference>
<organism evidence="2 3">
    <name type="scientific">Gossypium gossypioides</name>
    <name type="common">Mexican cotton</name>
    <name type="synonym">Selera gossypioides</name>
    <dbReference type="NCBI Taxonomy" id="34282"/>
    <lineage>
        <taxon>Eukaryota</taxon>
        <taxon>Viridiplantae</taxon>
        <taxon>Streptophyta</taxon>
        <taxon>Embryophyta</taxon>
        <taxon>Tracheophyta</taxon>
        <taxon>Spermatophyta</taxon>
        <taxon>Magnoliopsida</taxon>
        <taxon>eudicotyledons</taxon>
        <taxon>Gunneridae</taxon>
        <taxon>Pentapetalae</taxon>
        <taxon>rosids</taxon>
        <taxon>malvids</taxon>
        <taxon>Malvales</taxon>
        <taxon>Malvaceae</taxon>
        <taxon>Malvoideae</taxon>
        <taxon>Gossypium</taxon>
    </lineage>
</organism>
<proteinExistence type="predicted"/>
<sequence>MPPRKSKKTTVQETSIVPDPAKFENLNTEKYFLKLQARPFIQERRFKPSMCRNLILPSETKKYEKDNWDTVTVKGEEETGPVHQEFVRMNGLRAPNYPPDMFGSAPTYHDGGGDNAEAGTKNENEGMRKILHELRMSGSTDQKYGLGKGKAPIEQRHAPPLDDSEED</sequence>
<evidence type="ECO:0000313" key="3">
    <source>
        <dbReference type="Proteomes" id="UP000593579"/>
    </source>
</evidence>
<dbReference type="OrthoDB" id="10432342at2759"/>
<comment type="caution">
    <text evidence="2">The sequence shown here is derived from an EMBL/GenBank/DDBJ whole genome shotgun (WGS) entry which is preliminary data.</text>
</comment>
<feature type="compositionally biased region" description="Basic and acidic residues" evidence="1">
    <location>
        <begin position="120"/>
        <end position="135"/>
    </location>
</feature>
<keyword evidence="3" id="KW-1185">Reference proteome</keyword>